<feature type="coiled-coil region" evidence="1">
    <location>
        <begin position="951"/>
        <end position="978"/>
    </location>
</feature>
<organism evidence="3">
    <name type="scientific">Babesia bigemina</name>
    <dbReference type="NCBI Taxonomy" id="5866"/>
    <lineage>
        <taxon>Eukaryota</taxon>
        <taxon>Sar</taxon>
        <taxon>Alveolata</taxon>
        <taxon>Apicomplexa</taxon>
        <taxon>Aconoidasida</taxon>
        <taxon>Piroplasmida</taxon>
        <taxon>Babesiidae</taxon>
        <taxon>Babesia</taxon>
    </lineage>
</organism>
<dbReference type="KEGG" id="bbig:BBBOND_0005180"/>
<dbReference type="EMBL" id="LK055209">
    <property type="protein sequence ID" value="CDR71858.1"/>
    <property type="molecule type" value="Genomic_DNA"/>
</dbReference>
<keyword evidence="2" id="KW-0812">Transmembrane</keyword>
<evidence type="ECO:0000256" key="1">
    <source>
        <dbReference type="SAM" id="Coils"/>
    </source>
</evidence>
<keyword evidence="2" id="KW-0472">Membrane</keyword>
<keyword evidence="1" id="KW-0175">Coiled coil</keyword>
<dbReference type="RefSeq" id="XP_012770801.1">
    <property type="nucleotide sequence ID" value="XM_012915347.1"/>
</dbReference>
<evidence type="ECO:0008006" key="4">
    <source>
        <dbReference type="Google" id="ProtNLM"/>
    </source>
</evidence>
<sequence>MKFDKILNLKITLNNNPTNILNNLCTGLETFLGFNSATKGYDGSGIVYSDLDRLSDGVMGFLYQVLKDVSEKQPYSVGKITLRNLVSSVIEHNLCSGHEGFKRLFTKLPESIAAYNRDVQEGNERVKGVINDMDRKMTALKNQVSSDLNDNAVADSGKTSTAAIEAWNLVRISLDNALIFENGMYESHNNVLDLNITLRDKVINGKNNVLHERGRLQKYSRKEKKDLEKMETKIREVLDELKMNVNDKIRNDVTSLVDILKFKVEDIKVKLEEINKRLWEYVKQLIQWIDEAKQFIDNLSETHVQPLVQNTIGTDKQEKLYDITTRIQDSYASANEHVKQLVKDALNAVKEMDGELKKDLYKVKTAVEREVKEIENRIGSLYINITGTPGPANEKNKKIEEIMKHIKGEVEGIKGLLGEPMKVPVTGGTYDSIYQNWDALKEQLTGDVEILTGTRVRDSSLTQLVNGVTEYVKEFSRDSFETLLTKWIAEIIEDGVVHGKLFVYVTDNFGKLSGLDRPAKLRNVKLVINQHLPKYMNTDINLAAQEKLKGAEITNIGEWLEQFANHVDVQLTKTLNSTIGKAAKTIEMQVKSGDQSHKPDLTDALKSIFQCVANRFKHVAAELRRFIEASKIKNVKDAIQQVKDIGTQFNGLDDTTIDDIDYGHKIDTALGAAHTQIKRLHGNLKQAFESGSTGASNFAKAVDDAIQQVKTTLEAEIGQSGAEKITKLPESKFSGYGSFVAQTTESINALTSGDIDKMGGSLVEVIKQLGYNGFDTFGNKLNGDESDPSNTIGFVDQIRQNLNALIAALMETGKHLNGNLHVFKMQTVAEKLKKIKDDLYGLHNDFNRVIQTTDVFIRSDADKSRTDTINRLQEYVNDNVGFALSTLTTAARRNYVSSIKSLLAAFADKITNELQPLPDLIDKDRKEGFKGFMRTLQGVMEDNGDTSNDNIEKLSNLVRELSQDNVNHKEAFRNLSEKFQKFFWPLKGYLKTEIDRLHKEEDKKKQLPETDDTVYTAKLGEINVSFNDLLSHLQETNRYDHQVHGKLDKLSQAVAMLKPETFDRPNSPVLDSVTRGLGGFVGELNKVYISAYDSQTLEKDLVDRKEVITTREATTKYELREYGRNCSKVFLHVLSILHTELNRLVKYCQSSTSSEQINKSTIVGMFFRDQGYDVSDFGEQNGELQDHKRMTVFFIYKRLFRDDDRHIFKDIKRNGSLQKLHDCLQTYYQVGHVATFAAKKRPCSIFEMLCWLSGLQCTAGYEAMLNDALSDLFIDPKQVTDGELSAVIGVEPVKAYPQAMEYDGTRAAIEHLCSTAYDLLVYILGTGNAHTMYASDFSNNSLGFHYPTSGEDCLGMLMDVLSRLLPPLQFMYSRCKLSVQHGGWQECEYGKNIRTTKWPCKEHITDEVACRPNDQPKCQPTSPLMSYLNDCLPGHLPHQLSSIGCKYDCATCPSTSRKGQPCITPLGFRGFSGSTKTGKDLCSILTKIIENKHLASLFCLVTKPPKTLPEHFGFALSLVADWHKGDIVGKKGVQNAFEDSTKELSIRLCDKPGDLTSALVDAYGSDSVKHSTCSNPHLRHLASNDFCNKHPCAPYLSSLYADCYKYIANKNAKLYLYWAVYLPWDFWTLLNNLYTAFCSIACQDWGCNSCMRADKCKKGKHGDEKSRCQCESIVTCNGVSPTLYQYGFIFNNAVELNRSKYQKTCNDFCNILSKVLKSDYFTKLFDKCDEFLWIIRSPFSYLVLTLWLLSLLYLIHIMVIRLDLLHIKSHLHSPSSHRIAAQSLLAAGRVGKLSKISYLQP</sequence>
<dbReference type="VEuPathDB" id="PiroplasmaDB:BBBOND_0005180"/>
<evidence type="ECO:0000256" key="2">
    <source>
        <dbReference type="SAM" id="Phobius"/>
    </source>
</evidence>
<proteinExistence type="predicted"/>
<gene>
    <name evidence="3" type="ORF">BBBOND_0005180</name>
</gene>
<reference evidence="3" key="2">
    <citation type="submission" date="2014-06" db="EMBL/GenBank/DDBJ databases">
        <authorList>
            <person name="Aslett M."/>
            <person name="De Silva Nishadi"/>
        </authorList>
    </citation>
    <scope>NUCLEOTIDE SEQUENCE</scope>
    <source>
        <strain evidence="3">Bond</strain>
    </source>
</reference>
<reference evidence="3" key="1">
    <citation type="journal article" date="2014" name="Nucleic Acids Res.">
        <title>The evolutionary dynamics of variant antigen genes in Babesia reveal a history of genomic innovation underlying host-parasite interaction.</title>
        <authorList>
            <person name="Jackson A.P."/>
            <person name="Otto T.D."/>
            <person name="Darby A."/>
            <person name="Ramaprasad A."/>
            <person name="Xia D."/>
            <person name="Echaide I.E."/>
            <person name="Farber M."/>
            <person name="Gahlot S."/>
            <person name="Gamble J."/>
            <person name="Gupta D."/>
            <person name="Gupta Y."/>
            <person name="Jackson L."/>
            <person name="Malandrin L."/>
            <person name="Malas T.B."/>
            <person name="Moussa E."/>
            <person name="Nair M."/>
            <person name="Reid AJ."/>
            <person name="Sanders M."/>
            <person name="Sharma J."/>
            <person name="Tracey A."/>
            <person name="Quail M.A."/>
            <person name="Weir W."/>
            <person name="Wastling J.M."/>
            <person name="Hall N."/>
            <person name="Willadsen P."/>
            <person name="Lingelbach K."/>
            <person name="Shiels B."/>
            <person name="Tait A."/>
            <person name="Berriman M."/>
            <person name="Allred D.R."/>
            <person name="Pain A."/>
        </authorList>
    </citation>
    <scope>NUCLEOTIDE SEQUENCE</scope>
    <source>
        <strain evidence="3">Bond</strain>
    </source>
</reference>
<accession>A0A061BQX1</accession>
<name>A0A061BQX1_BABBI</name>
<evidence type="ECO:0000313" key="3">
    <source>
        <dbReference type="EMBL" id="CDR71858.1"/>
    </source>
</evidence>
<keyword evidence="2" id="KW-1133">Transmembrane helix</keyword>
<feature type="transmembrane region" description="Helical" evidence="2">
    <location>
        <begin position="1739"/>
        <end position="1760"/>
    </location>
</feature>
<dbReference type="GeneID" id="24562075"/>
<protein>
    <recommendedName>
        <fullName evidence="4">C3H1-type domain-containing protein</fullName>
    </recommendedName>
</protein>